<dbReference type="EMBL" id="LXQA010094250">
    <property type="protein sequence ID" value="MCI14907.1"/>
    <property type="molecule type" value="Genomic_DNA"/>
</dbReference>
<dbReference type="PANTHER" id="PTHR34023:SF4">
    <property type="entry name" value="RNASE H TYPE-1 DOMAIN-CONTAINING PROTEIN"/>
    <property type="match status" value="1"/>
</dbReference>
<dbReference type="Proteomes" id="UP000265520">
    <property type="component" value="Unassembled WGS sequence"/>
</dbReference>
<keyword evidence="3" id="KW-1185">Reference proteome</keyword>
<dbReference type="AlphaFoldDB" id="A0A392PTC2"/>
<name>A0A392PTC2_9FABA</name>
<proteinExistence type="predicted"/>
<dbReference type="InterPro" id="IPR002156">
    <property type="entry name" value="RNaseH_domain"/>
</dbReference>
<dbReference type="PANTHER" id="PTHR34023">
    <property type="entry name" value="RNASE H DOMAIN-CONTAINING PROTEIN"/>
    <property type="match status" value="1"/>
</dbReference>
<comment type="caution">
    <text evidence="2">The sequence shown here is derived from an EMBL/GenBank/DDBJ whole genome shotgun (WGS) entry which is preliminary data.</text>
</comment>
<evidence type="ECO:0000313" key="3">
    <source>
        <dbReference type="Proteomes" id="UP000265520"/>
    </source>
</evidence>
<evidence type="ECO:0000313" key="2">
    <source>
        <dbReference type="EMBL" id="MCI14907.1"/>
    </source>
</evidence>
<organism evidence="2 3">
    <name type="scientific">Trifolium medium</name>
    <dbReference type="NCBI Taxonomy" id="97028"/>
    <lineage>
        <taxon>Eukaryota</taxon>
        <taxon>Viridiplantae</taxon>
        <taxon>Streptophyta</taxon>
        <taxon>Embryophyta</taxon>
        <taxon>Tracheophyta</taxon>
        <taxon>Spermatophyta</taxon>
        <taxon>Magnoliopsida</taxon>
        <taxon>eudicotyledons</taxon>
        <taxon>Gunneridae</taxon>
        <taxon>Pentapetalae</taxon>
        <taxon>rosids</taxon>
        <taxon>fabids</taxon>
        <taxon>Fabales</taxon>
        <taxon>Fabaceae</taxon>
        <taxon>Papilionoideae</taxon>
        <taxon>50 kb inversion clade</taxon>
        <taxon>NPAAA clade</taxon>
        <taxon>Hologalegina</taxon>
        <taxon>IRL clade</taxon>
        <taxon>Trifolieae</taxon>
        <taxon>Trifolium</taxon>
    </lineage>
</organism>
<protein>
    <recommendedName>
        <fullName evidence="1">RNase H type-1 domain-containing protein</fullName>
    </recommendedName>
</protein>
<dbReference type="Pfam" id="PF13456">
    <property type="entry name" value="RVT_3"/>
    <property type="match status" value="1"/>
</dbReference>
<dbReference type="GO" id="GO:0003676">
    <property type="term" value="F:nucleic acid binding"/>
    <property type="evidence" value="ECO:0007669"/>
    <property type="project" value="InterPro"/>
</dbReference>
<feature type="domain" description="RNase H type-1" evidence="1">
    <location>
        <begin position="39"/>
        <end position="76"/>
    </location>
</feature>
<gene>
    <name evidence="2" type="ORF">A2U01_0036042</name>
</gene>
<sequence length="114" mass="12564">MLESGLEPLQSGWGCVVLTSLNYGSYTKDCYMLESWGSPSGRALVWKIRRLMELDWEVVLQHVNRGSSQCADALANIGCALDSSYIVYENCASHLSHLLLVDSLGIITSRIVVV</sequence>
<evidence type="ECO:0000259" key="1">
    <source>
        <dbReference type="Pfam" id="PF13456"/>
    </source>
</evidence>
<accession>A0A392PTC2</accession>
<dbReference type="GO" id="GO:0004523">
    <property type="term" value="F:RNA-DNA hybrid ribonuclease activity"/>
    <property type="evidence" value="ECO:0007669"/>
    <property type="project" value="InterPro"/>
</dbReference>
<reference evidence="2 3" key="1">
    <citation type="journal article" date="2018" name="Front. Plant Sci.">
        <title>Red Clover (Trifolium pratense) and Zigzag Clover (T. medium) - A Picture of Genomic Similarities and Differences.</title>
        <authorList>
            <person name="Dluhosova J."/>
            <person name="Istvanek J."/>
            <person name="Nedelnik J."/>
            <person name="Repkova J."/>
        </authorList>
    </citation>
    <scope>NUCLEOTIDE SEQUENCE [LARGE SCALE GENOMIC DNA]</scope>
    <source>
        <strain evidence="3">cv. 10/8</strain>
        <tissue evidence="2">Leaf</tissue>
    </source>
</reference>